<reference evidence="2" key="1">
    <citation type="submission" date="2014-12" db="EMBL/GenBank/DDBJ databases">
        <title>Genome sequence of Clostridium beijerinckii strain 59B.</title>
        <authorList>
            <person name="Little G.T."/>
            <person name="Minton N.P."/>
        </authorList>
    </citation>
    <scope>NUCLEOTIDE SEQUENCE [LARGE SCALE GENOMIC DNA]</scope>
    <source>
        <strain evidence="2">59B</strain>
    </source>
</reference>
<protein>
    <submittedName>
        <fullName evidence="1">Uncharacterized protein</fullName>
    </submittedName>
</protein>
<gene>
    <name evidence="1" type="ORF">LF65_05674</name>
</gene>
<name>A0A0B5QMY9_CLOBE</name>
<dbReference type="KEGG" id="cbei:LF65_05674"/>
<dbReference type="RefSeq" id="WP_041900680.1">
    <property type="nucleotide sequence ID" value="NZ_CP010086.2"/>
</dbReference>
<dbReference type="STRING" id="1520.LF65_05674"/>
<dbReference type="Proteomes" id="UP000031866">
    <property type="component" value="Chromosome"/>
</dbReference>
<evidence type="ECO:0000313" key="1">
    <source>
        <dbReference type="EMBL" id="AJH02181.1"/>
    </source>
</evidence>
<accession>A0A0B5QMY9</accession>
<evidence type="ECO:0000313" key="2">
    <source>
        <dbReference type="Proteomes" id="UP000031866"/>
    </source>
</evidence>
<proteinExistence type="predicted"/>
<sequence>MNKNIDELANLIMYSGQSIQEVINEAVKSNNSVCINKLSDGSKELTVESIITYNVKIIDRYIYDLDGKLTKQYISINGKERMVFDKYQELLLKIEEKENIA</sequence>
<dbReference type="EMBL" id="CP010086">
    <property type="protein sequence ID" value="AJH02181.1"/>
    <property type="molecule type" value="Genomic_DNA"/>
</dbReference>
<organism evidence="1 2">
    <name type="scientific">Clostridium beijerinckii</name>
    <name type="common">Clostridium MP</name>
    <dbReference type="NCBI Taxonomy" id="1520"/>
    <lineage>
        <taxon>Bacteria</taxon>
        <taxon>Bacillati</taxon>
        <taxon>Bacillota</taxon>
        <taxon>Clostridia</taxon>
        <taxon>Eubacteriales</taxon>
        <taxon>Clostridiaceae</taxon>
        <taxon>Clostridium</taxon>
    </lineage>
</organism>
<dbReference type="AlphaFoldDB" id="A0A0B5QMY9"/>